<dbReference type="GeneID" id="36383808"/>
<dbReference type="Pfam" id="PF01344">
    <property type="entry name" value="Kelch_1"/>
    <property type="match status" value="1"/>
</dbReference>
<dbReference type="InterPro" id="IPR015915">
    <property type="entry name" value="Kelch-typ_b-propeller"/>
</dbReference>
<dbReference type="Gene3D" id="2.120.10.80">
    <property type="entry name" value="Kelch-type beta propeller"/>
    <property type="match status" value="2"/>
</dbReference>
<evidence type="ECO:0000313" key="4">
    <source>
        <dbReference type="Proteomes" id="UP000035682"/>
    </source>
</evidence>
<dbReference type="Proteomes" id="UP000035682">
    <property type="component" value="Unplaced"/>
</dbReference>
<protein>
    <submittedName>
        <fullName evidence="3">Kelch repeat type 1 and Kelch-type beta propeller domain and Galactose oxidase, beta-propeller domain-containing protein</fullName>
    </submittedName>
</protein>
<proteinExistence type="predicted"/>
<dbReference type="InterPro" id="IPR006652">
    <property type="entry name" value="Kelch_1"/>
</dbReference>
<keyword evidence="2" id="KW-0677">Repeat</keyword>
<dbReference type="STRING" id="34506.A0A090N0X1"/>
<evidence type="ECO:0000256" key="1">
    <source>
        <dbReference type="ARBA" id="ARBA00022441"/>
    </source>
</evidence>
<dbReference type="SUPFAM" id="SSF117281">
    <property type="entry name" value="Kelch motif"/>
    <property type="match status" value="2"/>
</dbReference>
<dbReference type="SMART" id="SM00612">
    <property type="entry name" value="Kelch"/>
    <property type="match status" value="2"/>
</dbReference>
<organism evidence="3">
    <name type="scientific">Strongyloides ratti</name>
    <name type="common">Parasitic roundworm</name>
    <dbReference type="NCBI Taxonomy" id="34506"/>
    <lineage>
        <taxon>Eukaryota</taxon>
        <taxon>Metazoa</taxon>
        <taxon>Ecdysozoa</taxon>
        <taxon>Nematoda</taxon>
        <taxon>Chromadorea</taxon>
        <taxon>Rhabditida</taxon>
        <taxon>Tylenchina</taxon>
        <taxon>Panagrolaimomorpha</taxon>
        <taxon>Strongyloidoidea</taxon>
        <taxon>Strongyloididae</taxon>
        <taxon>Strongyloides</taxon>
    </lineage>
</organism>
<dbReference type="RefSeq" id="XP_024510624.1">
    <property type="nucleotide sequence ID" value="XM_024645135.1"/>
</dbReference>
<name>A0A090N0X1_STRRB</name>
<gene>
    <name evidence="3 5 6" type="ORF">SRAE_X000075300</name>
</gene>
<dbReference type="CTD" id="36383808"/>
<sequence>MKDNNGNSMYGYFLSETFEEGIKKNEIEFEQHCYDEPSFFMFNNSSNKNESISNYIFNPMNDTFSPIPSSPNSFKDSGIIIKGKNIYLVNGQLCHNLRGMLTDHVLSYSIENCNWETNAFGFHSWTRKHSVILTNPLNSCQAFQIGGINGTDYVTNNLILYDFNAMQFESLKCFPYDKNLKVTKGSTVMGVNYLFTQSPEAKYIVWDVRVSFNQSQIGNVAFLNNYQNDYSIAKSNYSIFITGGTQGSGEISDDIYEFDTRTMAFFNGPKMLNKRRKHGSFIFRKKLYVMGGFTDNYDNIRDINLFDLKTNEWELDTVKMPCFIDCTTSIFNDNYFI</sequence>
<dbReference type="PANTHER" id="PTHR46344">
    <property type="entry name" value="OS02G0202900 PROTEIN"/>
    <property type="match status" value="1"/>
</dbReference>
<evidence type="ECO:0000313" key="5">
    <source>
        <dbReference type="WBParaSite" id="SRAE_X000075300.1"/>
    </source>
</evidence>
<dbReference type="OrthoDB" id="8185403at2759"/>
<reference evidence="3 4" key="1">
    <citation type="submission" date="2014-09" db="EMBL/GenBank/DDBJ databases">
        <authorList>
            <person name="Martin A.A."/>
        </authorList>
    </citation>
    <scope>NUCLEOTIDE SEQUENCE</scope>
    <source>
        <strain evidence="4">ED321</strain>
        <strain evidence="3">ED321 Heterogonic</strain>
    </source>
</reference>
<evidence type="ECO:0000256" key="2">
    <source>
        <dbReference type="ARBA" id="ARBA00022737"/>
    </source>
</evidence>
<dbReference type="AlphaFoldDB" id="A0A090N0X1"/>
<keyword evidence="1" id="KW-0880">Kelch repeat</keyword>
<evidence type="ECO:0000313" key="3">
    <source>
        <dbReference type="EMBL" id="CEF71428.1"/>
    </source>
</evidence>
<dbReference type="PANTHER" id="PTHR46344:SF27">
    <property type="entry name" value="KELCH REPEAT SUPERFAMILY PROTEIN"/>
    <property type="match status" value="1"/>
</dbReference>
<keyword evidence="4" id="KW-1185">Reference proteome</keyword>
<evidence type="ECO:0000313" key="6">
    <source>
        <dbReference type="WormBase" id="SRAE_X000075300"/>
    </source>
</evidence>
<dbReference type="WormBase" id="SRAE_X000075300">
    <property type="protein sequence ID" value="SRP05473"/>
    <property type="gene ID" value="WBGene00266314"/>
</dbReference>
<reference evidence="5" key="2">
    <citation type="submission" date="2020-12" db="UniProtKB">
        <authorList>
            <consortium name="WormBaseParasite"/>
        </authorList>
    </citation>
    <scope>IDENTIFICATION</scope>
</reference>
<dbReference type="WBParaSite" id="SRAE_X000075300.1">
    <property type="protein sequence ID" value="SRAE_X000075300.1"/>
    <property type="gene ID" value="WBGene00266314"/>
</dbReference>
<dbReference type="EMBL" id="LN609530">
    <property type="protein sequence ID" value="CEF71428.1"/>
    <property type="molecule type" value="Genomic_DNA"/>
</dbReference>
<accession>A0A090N0X1</accession>